<accession>A0A4R3IA70</accession>
<protein>
    <submittedName>
        <fullName evidence="1">Glycosyltransferase involved in cell wall biosynthesis</fullName>
    </submittedName>
</protein>
<dbReference type="Gene3D" id="3.40.50.11010">
    <property type="match status" value="1"/>
</dbReference>
<dbReference type="AlphaFoldDB" id="A0A4R3IA70"/>
<dbReference type="PANTHER" id="PTHR12526">
    <property type="entry name" value="GLYCOSYLTRANSFERASE"/>
    <property type="match status" value="1"/>
</dbReference>
<dbReference type="GO" id="GO:0016740">
    <property type="term" value="F:transferase activity"/>
    <property type="evidence" value="ECO:0007669"/>
    <property type="project" value="UniProtKB-KW"/>
</dbReference>
<dbReference type="PANTHER" id="PTHR12526:SF630">
    <property type="entry name" value="GLYCOSYLTRANSFERASE"/>
    <property type="match status" value="1"/>
</dbReference>
<sequence length="395" mass="44971">MTKLIVFGEDWASHPSSTQHLMPYIGQDIEVIWVNSIGMRRPTFSAKDLSRLWQKVVARLKAGQATESDTPAPFPVVKPLVIPLSKSRLLRWLNRKLLSAQISKHVKKGDQVWVWTSLPNAIEYQGAFSENGWFYYCGDDFEALAGVDHARVKPFEDYLINQAAHIWVASPYLKEKFSVVKHRVSVVEHGVNLQKFSEPNLKPAELRKDKPTLGFYGALADWIDQDLLLQIAQRLPDWQLMLIGPRLTDVSRLEAQPNIQLLPAKSHDELPAYLQHWQAAILPFKDCPQIHACNPLKLREYLASGTPVITTDFPALDPYRDLVKIVQCGESAALALEHLEYTDTLQARALRQNRMSNESWQSRAYGIRADMQRLMNNHSQLESFEKAILDGKTLS</sequence>
<name>A0A4R3IA70_9GAMM</name>
<keyword evidence="1" id="KW-0808">Transferase</keyword>
<dbReference type="EMBL" id="SLZR01000003">
    <property type="protein sequence ID" value="TCS42379.1"/>
    <property type="molecule type" value="Genomic_DNA"/>
</dbReference>
<dbReference type="Pfam" id="PF13692">
    <property type="entry name" value="Glyco_trans_1_4"/>
    <property type="match status" value="1"/>
</dbReference>
<comment type="caution">
    <text evidence="1">The sequence shown here is derived from an EMBL/GenBank/DDBJ whole genome shotgun (WGS) entry which is preliminary data.</text>
</comment>
<dbReference type="RefSeq" id="WP_132700304.1">
    <property type="nucleotide sequence ID" value="NZ_SLZR01000003.1"/>
</dbReference>
<keyword evidence="2" id="KW-1185">Reference proteome</keyword>
<organism evidence="1 2">
    <name type="scientific">Reinekea marinisedimentorum</name>
    <dbReference type="NCBI Taxonomy" id="230495"/>
    <lineage>
        <taxon>Bacteria</taxon>
        <taxon>Pseudomonadati</taxon>
        <taxon>Pseudomonadota</taxon>
        <taxon>Gammaproteobacteria</taxon>
        <taxon>Oceanospirillales</taxon>
        <taxon>Saccharospirillaceae</taxon>
        <taxon>Reinekea</taxon>
    </lineage>
</organism>
<dbReference type="SUPFAM" id="SSF53756">
    <property type="entry name" value="UDP-Glycosyltransferase/glycogen phosphorylase"/>
    <property type="match status" value="1"/>
</dbReference>
<proteinExistence type="predicted"/>
<reference evidence="1 2" key="1">
    <citation type="submission" date="2019-03" db="EMBL/GenBank/DDBJ databases">
        <title>Genomic Encyclopedia of Archaeal and Bacterial Type Strains, Phase II (KMG-II): from individual species to whole genera.</title>
        <authorList>
            <person name="Goeker M."/>
        </authorList>
    </citation>
    <scope>NUCLEOTIDE SEQUENCE [LARGE SCALE GENOMIC DNA]</scope>
    <source>
        <strain evidence="1 2">DSM 15388</strain>
    </source>
</reference>
<evidence type="ECO:0000313" key="2">
    <source>
        <dbReference type="Proteomes" id="UP000295793"/>
    </source>
</evidence>
<evidence type="ECO:0000313" key="1">
    <source>
        <dbReference type="EMBL" id="TCS42379.1"/>
    </source>
</evidence>
<dbReference type="OrthoDB" id="9769600at2"/>
<dbReference type="Proteomes" id="UP000295793">
    <property type="component" value="Unassembled WGS sequence"/>
</dbReference>
<dbReference type="Gene3D" id="3.40.50.2000">
    <property type="entry name" value="Glycogen Phosphorylase B"/>
    <property type="match status" value="1"/>
</dbReference>
<gene>
    <name evidence="1" type="ORF">BCF53_10340</name>
</gene>